<comment type="caution">
    <text evidence="1">The sequence shown here is derived from an EMBL/GenBank/DDBJ whole genome shotgun (WGS) entry which is preliminary data.</text>
</comment>
<accession>A0AAV2BM88</accession>
<keyword evidence="2" id="KW-1185">Reference proteome</keyword>
<evidence type="ECO:0000313" key="1">
    <source>
        <dbReference type="EMBL" id="CAL1296805.1"/>
    </source>
</evidence>
<evidence type="ECO:0000313" key="2">
    <source>
        <dbReference type="Proteomes" id="UP001497382"/>
    </source>
</evidence>
<protein>
    <submittedName>
        <fullName evidence="1">Uncharacterized protein</fullName>
    </submittedName>
</protein>
<dbReference type="EMBL" id="CAXIEN010000404">
    <property type="protein sequence ID" value="CAL1296805.1"/>
    <property type="molecule type" value="Genomic_DNA"/>
</dbReference>
<dbReference type="Proteomes" id="UP001497382">
    <property type="component" value="Unassembled WGS sequence"/>
</dbReference>
<feature type="non-terminal residue" evidence="1">
    <location>
        <position position="98"/>
    </location>
</feature>
<organism evidence="1 2">
    <name type="scientific">Larinioides sclopetarius</name>
    <dbReference type="NCBI Taxonomy" id="280406"/>
    <lineage>
        <taxon>Eukaryota</taxon>
        <taxon>Metazoa</taxon>
        <taxon>Ecdysozoa</taxon>
        <taxon>Arthropoda</taxon>
        <taxon>Chelicerata</taxon>
        <taxon>Arachnida</taxon>
        <taxon>Araneae</taxon>
        <taxon>Araneomorphae</taxon>
        <taxon>Entelegynae</taxon>
        <taxon>Araneoidea</taxon>
        <taxon>Araneidae</taxon>
        <taxon>Larinioides</taxon>
    </lineage>
</organism>
<proteinExistence type="predicted"/>
<sequence>MKRRGKRWRKLWSLLIKYSQISPTEKCKWEKFAYLMVKFFLKVFLTTTSSYTEGAIFIYLRTTSSRFLCLWDYEKVFRKPFKRNSTVDYHSSSRVTSV</sequence>
<dbReference type="AlphaFoldDB" id="A0AAV2BM88"/>
<name>A0AAV2BM88_9ARAC</name>
<gene>
    <name evidence="1" type="ORF">LARSCL_LOCUS19940</name>
</gene>
<reference evidence="1 2" key="1">
    <citation type="submission" date="2024-04" db="EMBL/GenBank/DDBJ databases">
        <authorList>
            <person name="Rising A."/>
            <person name="Reimegard J."/>
            <person name="Sonavane S."/>
            <person name="Akerstrom W."/>
            <person name="Nylinder S."/>
            <person name="Hedman E."/>
            <person name="Kallberg Y."/>
        </authorList>
    </citation>
    <scope>NUCLEOTIDE SEQUENCE [LARGE SCALE GENOMIC DNA]</scope>
</reference>